<reference evidence="2" key="2">
    <citation type="submission" date="2025-09" db="UniProtKB">
        <authorList>
            <consortium name="Ensembl"/>
        </authorList>
    </citation>
    <scope>IDENTIFICATION</scope>
</reference>
<accession>A0A8D2DP41</accession>
<dbReference type="InterPro" id="IPR001909">
    <property type="entry name" value="KRAB"/>
</dbReference>
<dbReference type="Gene3D" id="6.10.140.140">
    <property type="match status" value="1"/>
</dbReference>
<feature type="domain" description="KRAB" evidence="1">
    <location>
        <begin position="67"/>
        <end position="138"/>
    </location>
</feature>
<protein>
    <recommendedName>
        <fullName evidence="1">KRAB domain-containing protein</fullName>
    </recommendedName>
</protein>
<name>A0A8D2DP41_SCIVU</name>
<dbReference type="AlphaFoldDB" id="A0A8D2DP41"/>
<dbReference type="CDD" id="cd07765">
    <property type="entry name" value="KRAB_A-box"/>
    <property type="match status" value="1"/>
</dbReference>
<evidence type="ECO:0000313" key="3">
    <source>
        <dbReference type="Proteomes" id="UP000694564"/>
    </source>
</evidence>
<organism evidence="2 3">
    <name type="scientific">Sciurus vulgaris</name>
    <name type="common">Eurasian red squirrel</name>
    <dbReference type="NCBI Taxonomy" id="55149"/>
    <lineage>
        <taxon>Eukaryota</taxon>
        <taxon>Metazoa</taxon>
        <taxon>Chordata</taxon>
        <taxon>Craniata</taxon>
        <taxon>Vertebrata</taxon>
        <taxon>Euteleostomi</taxon>
        <taxon>Mammalia</taxon>
        <taxon>Eutheria</taxon>
        <taxon>Euarchontoglires</taxon>
        <taxon>Glires</taxon>
        <taxon>Rodentia</taxon>
        <taxon>Sciuromorpha</taxon>
        <taxon>Sciuridae</taxon>
        <taxon>Sciurinae</taxon>
        <taxon>Sciurini</taxon>
        <taxon>Sciurus</taxon>
    </lineage>
</organism>
<keyword evidence="3" id="KW-1185">Reference proteome</keyword>
<dbReference type="InterPro" id="IPR050169">
    <property type="entry name" value="Krueppel_C2H2_ZnF"/>
</dbReference>
<sequence>TPCFVKLATVWYVPPLQEKQHSFNRIRELQGQEPVLCQGIPKPQERASPRVAIYFLGAETTKPWTPLFFVDVFVEFSWEEWWLLDPAQRCPYQSVILENYCNLVSLGYAHFTPDVDFRLEQEELHMVQARSPGQETAHRDTRPSKTESVFIFFNLFLL</sequence>
<evidence type="ECO:0000259" key="1">
    <source>
        <dbReference type="PROSITE" id="PS50805"/>
    </source>
</evidence>
<dbReference type="GO" id="GO:0006355">
    <property type="term" value="P:regulation of DNA-templated transcription"/>
    <property type="evidence" value="ECO:0007669"/>
    <property type="project" value="InterPro"/>
</dbReference>
<dbReference type="Pfam" id="PF01352">
    <property type="entry name" value="KRAB"/>
    <property type="match status" value="1"/>
</dbReference>
<proteinExistence type="predicted"/>
<dbReference type="PANTHER" id="PTHR23232:SF113">
    <property type="entry name" value="KRAB DOMAIN-CONTAINING PROTEIN"/>
    <property type="match status" value="1"/>
</dbReference>
<dbReference type="SUPFAM" id="SSF109640">
    <property type="entry name" value="KRAB domain (Kruppel-associated box)"/>
    <property type="match status" value="1"/>
</dbReference>
<dbReference type="GeneTree" id="ENSGT00940000163459"/>
<evidence type="ECO:0000313" key="2">
    <source>
        <dbReference type="Ensembl" id="ENSSVLP00005027800.1"/>
    </source>
</evidence>
<dbReference type="PROSITE" id="PS50805">
    <property type="entry name" value="KRAB"/>
    <property type="match status" value="1"/>
</dbReference>
<dbReference type="Ensembl" id="ENSSVLT00005030895.1">
    <property type="protein sequence ID" value="ENSSVLP00005027800.1"/>
    <property type="gene ID" value="ENSSVLG00005021965.1"/>
</dbReference>
<dbReference type="PANTHER" id="PTHR23232">
    <property type="entry name" value="KRAB DOMAIN C2H2 ZINC FINGER"/>
    <property type="match status" value="1"/>
</dbReference>
<dbReference type="SMART" id="SM00349">
    <property type="entry name" value="KRAB"/>
    <property type="match status" value="1"/>
</dbReference>
<dbReference type="InterPro" id="IPR036051">
    <property type="entry name" value="KRAB_dom_sf"/>
</dbReference>
<dbReference type="Proteomes" id="UP000694564">
    <property type="component" value="Chromosome 5"/>
</dbReference>
<reference evidence="2" key="1">
    <citation type="submission" date="2025-08" db="UniProtKB">
        <authorList>
            <consortium name="Ensembl"/>
        </authorList>
    </citation>
    <scope>IDENTIFICATION</scope>
</reference>
<dbReference type="OrthoDB" id="9808183at2759"/>